<accession>A0A8J6CCH2</accession>
<evidence type="ECO:0000256" key="8">
    <source>
        <dbReference type="ARBA" id="ARBA00022946"/>
    </source>
</evidence>
<dbReference type="OrthoDB" id="426882at2759"/>
<evidence type="ECO:0000256" key="12">
    <source>
        <dbReference type="ARBA" id="ARBA00023014"/>
    </source>
</evidence>
<keyword evidence="10" id="KW-0560">Oxidoreductase</keyword>
<evidence type="ECO:0000256" key="4">
    <source>
        <dbReference type="ARBA" id="ARBA00022640"/>
    </source>
</evidence>
<keyword evidence="11" id="KW-0408">Iron</keyword>
<dbReference type="InterPro" id="IPR013626">
    <property type="entry name" value="PaO"/>
</dbReference>
<feature type="signal peptide" evidence="14">
    <location>
        <begin position="1"/>
        <end position="20"/>
    </location>
</feature>
<keyword evidence="3" id="KW-0150">Chloroplast</keyword>
<protein>
    <recommendedName>
        <fullName evidence="15">Rieske domain-containing protein</fullName>
    </recommendedName>
</protein>
<evidence type="ECO:0000256" key="5">
    <source>
        <dbReference type="ARBA" id="ARBA00022692"/>
    </source>
</evidence>
<keyword evidence="5" id="KW-0812">Transmembrane</keyword>
<keyword evidence="7" id="KW-0479">Metal-binding</keyword>
<comment type="caution">
    <text evidence="16">The sequence shown here is derived from an EMBL/GenBank/DDBJ whole genome shotgun (WGS) entry which is preliminary data.</text>
</comment>
<keyword evidence="8" id="KW-0809">Transit peptide</keyword>
<evidence type="ECO:0000256" key="7">
    <source>
        <dbReference type="ARBA" id="ARBA00022723"/>
    </source>
</evidence>
<dbReference type="Proteomes" id="UP000751190">
    <property type="component" value="Unassembled WGS sequence"/>
</dbReference>
<evidence type="ECO:0000313" key="17">
    <source>
        <dbReference type="Proteomes" id="UP000751190"/>
    </source>
</evidence>
<reference evidence="16" key="1">
    <citation type="submission" date="2021-05" db="EMBL/GenBank/DDBJ databases">
        <title>The genome of the haptophyte Pavlova lutheri (Diacronema luteri, Pavlovales) - a model for lipid biosynthesis in eukaryotic algae.</title>
        <authorList>
            <person name="Hulatt C.J."/>
            <person name="Posewitz M.C."/>
        </authorList>
    </citation>
    <scope>NUCLEOTIDE SEQUENCE</scope>
    <source>
        <strain evidence="16">NIVA-4/92</strain>
    </source>
</reference>
<name>A0A8J6CCH2_DIALT</name>
<keyword evidence="6" id="KW-0001">2Fe-2S</keyword>
<evidence type="ECO:0000256" key="9">
    <source>
        <dbReference type="ARBA" id="ARBA00022989"/>
    </source>
</evidence>
<dbReference type="GO" id="GO:0009507">
    <property type="term" value="C:chloroplast"/>
    <property type="evidence" value="ECO:0007669"/>
    <property type="project" value="UniProtKB-SubCell"/>
</dbReference>
<evidence type="ECO:0000256" key="11">
    <source>
        <dbReference type="ARBA" id="ARBA00023004"/>
    </source>
</evidence>
<evidence type="ECO:0000256" key="13">
    <source>
        <dbReference type="ARBA" id="ARBA00023136"/>
    </source>
</evidence>
<keyword evidence="12" id="KW-0411">Iron-sulfur</keyword>
<sequence length="549" mass="58411">MARPLVVAALLAAPAARGVAVPARPAGAASAKSAYSRFEWTDHWFPVAWARDLPLDEPTRVSVLDEDFCVVRRGAGRSPIALRDACPHRLAALSEGRLTEQGLVQCSYHGWTFDGTSGECVSIPQIVRSAPPAAPFVPPARACADAVACQIVDGLFWIHLTAKRAEDAPHPIPRVPEMSMAGYKHVGAVRDFPIDFSLLVENVLDPDHGLFAHQAVGFDLYSASAERPLIVEVCGADGGADGGAGALPTLTASVDAVPKLTGEESGAQPAPAPLRATTRFEPPCLIYMGRRDERGVSKFVTCFWLVPAGVGRTRFISAAVGAAPVMPPRWVQHVVLNNFLDEDTYLLATQQPAVLGAELAAYQSAAAAGAAVRAGAAEAGAADGGAQRAEPSLAADVAPPLRRRLFAYASPSEKLLVEVGKFLDNALPRMPRRYARPELFRAPCPPREVVLDRRAQHLAICPDSQAVVRRCARARTLGLAGAAVLVLAKAAARSPMGARSALLLGGLLALAKAADGLSREFGFRRDRQRHVRGLRKIQKVFPDAWLLGR</sequence>
<dbReference type="PANTHER" id="PTHR21266:SF32">
    <property type="entry name" value="CHOLESTEROL 7-DESATURASE NVD"/>
    <property type="match status" value="1"/>
</dbReference>
<dbReference type="Gene3D" id="2.102.10.10">
    <property type="entry name" value="Rieske [2Fe-2S] iron-sulphur domain"/>
    <property type="match status" value="1"/>
</dbReference>
<feature type="chain" id="PRO_5035286047" description="Rieske domain-containing protein" evidence="14">
    <location>
        <begin position="21"/>
        <end position="549"/>
    </location>
</feature>
<dbReference type="PANTHER" id="PTHR21266">
    <property type="entry name" value="IRON-SULFUR DOMAIN CONTAINING PROTEIN"/>
    <property type="match status" value="1"/>
</dbReference>
<keyword evidence="13" id="KW-0472">Membrane</keyword>
<evidence type="ECO:0000256" key="14">
    <source>
        <dbReference type="SAM" id="SignalP"/>
    </source>
</evidence>
<keyword evidence="9" id="KW-1133">Transmembrane helix</keyword>
<dbReference type="PROSITE" id="PS51296">
    <property type="entry name" value="RIESKE"/>
    <property type="match status" value="1"/>
</dbReference>
<dbReference type="Pfam" id="PF08417">
    <property type="entry name" value="PaO"/>
    <property type="match status" value="1"/>
</dbReference>
<dbReference type="GO" id="GO:0046872">
    <property type="term" value="F:metal ion binding"/>
    <property type="evidence" value="ECO:0007669"/>
    <property type="project" value="UniProtKB-KW"/>
</dbReference>
<dbReference type="AlphaFoldDB" id="A0A8J6CCH2"/>
<dbReference type="SUPFAM" id="SSF50022">
    <property type="entry name" value="ISP domain"/>
    <property type="match status" value="1"/>
</dbReference>
<gene>
    <name evidence="16" type="ORF">KFE25_010313</name>
</gene>
<keyword evidence="14" id="KW-0732">Signal</keyword>
<dbReference type="GO" id="GO:0051537">
    <property type="term" value="F:2 iron, 2 sulfur cluster binding"/>
    <property type="evidence" value="ECO:0007669"/>
    <property type="project" value="UniProtKB-KW"/>
</dbReference>
<evidence type="ECO:0000256" key="6">
    <source>
        <dbReference type="ARBA" id="ARBA00022714"/>
    </source>
</evidence>
<dbReference type="GO" id="GO:0010277">
    <property type="term" value="F:chlorophyllide a oxygenase activity"/>
    <property type="evidence" value="ECO:0007669"/>
    <property type="project" value="InterPro"/>
</dbReference>
<feature type="domain" description="Rieske" evidence="15">
    <location>
        <begin position="44"/>
        <end position="158"/>
    </location>
</feature>
<dbReference type="OMA" id="ENICDAD"/>
<dbReference type="Gene3D" id="3.90.380.10">
    <property type="entry name" value="Naphthalene 1,2-dioxygenase Alpha Subunit, Chain A, domain 1"/>
    <property type="match status" value="1"/>
</dbReference>
<proteinExistence type="predicted"/>
<evidence type="ECO:0000259" key="15">
    <source>
        <dbReference type="PROSITE" id="PS51296"/>
    </source>
</evidence>
<dbReference type="InterPro" id="IPR017941">
    <property type="entry name" value="Rieske_2Fe-2S"/>
</dbReference>
<evidence type="ECO:0000256" key="10">
    <source>
        <dbReference type="ARBA" id="ARBA00023002"/>
    </source>
</evidence>
<dbReference type="InterPro" id="IPR050584">
    <property type="entry name" value="Cholesterol_7-desaturase"/>
</dbReference>
<organism evidence="16 17">
    <name type="scientific">Diacronema lutheri</name>
    <name type="common">Unicellular marine alga</name>
    <name type="synonym">Monochrysis lutheri</name>
    <dbReference type="NCBI Taxonomy" id="2081491"/>
    <lineage>
        <taxon>Eukaryota</taxon>
        <taxon>Haptista</taxon>
        <taxon>Haptophyta</taxon>
        <taxon>Pavlovophyceae</taxon>
        <taxon>Pavlovales</taxon>
        <taxon>Pavlovaceae</taxon>
        <taxon>Diacronema</taxon>
    </lineage>
</organism>
<keyword evidence="17" id="KW-1185">Reference proteome</keyword>
<evidence type="ECO:0000256" key="2">
    <source>
        <dbReference type="ARBA" id="ARBA00004370"/>
    </source>
</evidence>
<dbReference type="GO" id="GO:0016020">
    <property type="term" value="C:membrane"/>
    <property type="evidence" value="ECO:0007669"/>
    <property type="project" value="UniProtKB-SubCell"/>
</dbReference>
<evidence type="ECO:0000256" key="3">
    <source>
        <dbReference type="ARBA" id="ARBA00022528"/>
    </source>
</evidence>
<comment type="subcellular location">
    <subcellularLocation>
        <location evidence="2">Membrane</location>
    </subcellularLocation>
    <subcellularLocation>
        <location evidence="1">Plastid</location>
        <location evidence="1">Chloroplast</location>
    </subcellularLocation>
</comment>
<evidence type="ECO:0000256" key="1">
    <source>
        <dbReference type="ARBA" id="ARBA00004229"/>
    </source>
</evidence>
<dbReference type="EMBL" id="JAGTXO010000020">
    <property type="protein sequence ID" value="KAG8462488.1"/>
    <property type="molecule type" value="Genomic_DNA"/>
</dbReference>
<keyword evidence="4" id="KW-0934">Plastid</keyword>
<dbReference type="Pfam" id="PF00355">
    <property type="entry name" value="Rieske"/>
    <property type="match status" value="1"/>
</dbReference>
<evidence type="ECO:0000313" key="16">
    <source>
        <dbReference type="EMBL" id="KAG8462488.1"/>
    </source>
</evidence>
<dbReference type="InterPro" id="IPR036922">
    <property type="entry name" value="Rieske_2Fe-2S_sf"/>
</dbReference>
<dbReference type="SUPFAM" id="SSF55961">
    <property type="entry name" value="Bet v1-like"/>
    <property type="match status" value="1"/>
</dbReference>